<accession>A0A0B7NCF5</accession>
<evidence type="ECO:0000313" key="3">
    <source>
        <dbReference type="Proteomes" id="UP000054107"/>
    </source>
</evidence>
<sequence>MEIAGLDEDNNAEALHKKLGKLNTIVIMCDSLNLISVQKQVEQVAEEAYEDRFVEELRREIERQSDKSAGYNETNGDEMNIQSVDVGSPDYLGSVDTMDLAEEKLSTFAEGNSYI</sequence>
<keyword evidence="3" id="KW-1185">Reference proteome</keyword>
<gene>
    <name evidence="2" type="primary">PARPA_06677.1 scaffold 23333</name>
</gene>
<protein>
    <submittedName>
        <fullName evidence="2">Uncharacterized protein</fullName>
    </submittedName>
</protein>
<feature type="region of interest" description="Disordered" evidence="1">
    <location>
        <begin position="65"/>
        <end position="85"/>
    </location>
</feature>
<name>A0A0B7NCF5_9FUNG</name>
<dbReference type="AlphaFoldDB" id="A0A0B7NCF5"/>
<evidence type="ECO:0000256" key="1">
    <source>
        <dbReference type="SAM" id="MobiDB-lite"/>
    </source>
</evidence>
<reference evidence="2 3" key="1">
    <citation type="submission" date="2014-09" db="EMBL/GenBank/DDBJ databases">
        <authorList>
            <person name="Ellenberger Sabrina"/>
        </authorList>
    </citation>
    <scope>NUCLEOTIDE SEQUENCE [LARGE SCALE GENOMIC DNA]</scope>
    <source>
        <strain evidence="2 3">CBS 412.66</strain>
    </source>
</reference>
<organism evidence="2 3">
    <name type="scientific">Parasitella parasitica</name>
    <dbReference type="NCBI Taxonomy" id="35722"/>
    <lineage>
        <taxon>Eukaryota</taxon>
        <taxon>Fungi</taxon>
        <taxon>Fungi incertae sedis</taxon>
        <taxon>Mucoromycota</taxon>
        <taxon>Mucoromycotina</taxon>
        <taxon>Mucoromycetes</taxon>
        <taxon>Mucorales</taxon>
        <taxon>Mucorineae</taxon>
        <taxon>Mucoraceae</taxon>
        <taxon>Parasitella</taxon>
    </lineage>
</organism>
<dbReference type="Proteomes" id="UP000054107">
    <property type="component" value="Unassembled WGS sequence"/>
</dbReference>
<dbReference type="EMBL" id="LN728224">
    <property type="protein sequence ID" value="CEP12699.1"/>
    <property type="molecule type" value="Genomic_DNA"/>
</dbReference>
<proteinExistence type="predicted"/>
<evidence type="ECO:0000313" key="2">
    <source>
        <dbReference type="EMBL" id="CEP12699.1"/>
    </source>
</evidence>